<dbReference type="CDD" id="cd01295">
    <property type="entry name" value="AdeC"/>
    <property type="match status" value="1"/>
</dbReference>
<feature type="domain" description="Adenine deaminase C-terminal" evidence="8">
    <location>
        <begin position="395"/>
        <end position="563"/>
    </location>
</feature>
<accession>A0A498R7H4</accession>
<dbReference type="OrthoDB" id="9775607at2"/>
<evidence type="ECO:0000313" key="9">
    <source>
        <dbReference type="EMBL" id="VBB07444.1"/>
    </source>
</evidence>
<keyword evidence="10" id="KW-1185">Reference proteome</keyword>
<dbReference type="EMBL" id="UPPP01000074">
    <property type="protein sequence ID" value="VBB07444.1"/>
    <property type="molecule type" value="Genomic_DNA"/>
</dbReference>
<evidence type="ECO:0000313" key="10">
    <source>
        <dbReference type="Proteomes" id="UP000277811"/>
    </source>
</evidence>
<dbReference type="InterPro" id="IPR006680">
    <property type="entry name" value="Amidohydro-rel"/>
</dbReference>
<dbReference type="EC" id="3.5.4.2" evidence="2 6"/>
<evidence type="ECO:0000256" key="6">
    <source>
        <dbReference type="HAMAP-Rule" id="MF_01518"/>
    </source>
</evidence>
<evidence type="ECO:0000256" key="2">
    <source>
        <dbReference type="ARBA" id="ARBA00012782"/>
    </source>
</evidence>
<keyword evidence="4 6" id="KW-0464">Manganese</keyword>
<dbReference type="HAMAP" id="MF_01518">
    <property type="entry name" value="Adenine_deamin"/>
    <property type="match status" value="1"/>
</dbReference>
<proteinExistence type="inferred from homology"/>
<dbReference type="InterPro" id="IPR011059">
    <property type="entry name" value="Metal-dep_hydrolase_composite"/>
</dbReference>
<comment type="similarity">
    <text evidence="1 6">Belongs to the metallo-dependent hydrolases superfamily. Adenine deaminase family.</text>
</comment>
<organism evidence="9 10">
    <name type="scientific">Lucifera butyrica</name>
    <dbReference type="NCBI Taxonomy" id="1351585"/>
    <lineage>
        <taxon>Bacteria</taxon>
        <taxon>Bacillati</taxon>
        <taxon>Bacillota</taxon>
        <taxon>Negativicutes</taxon>
        <taxon>Veillonellales</taxon>
        <taxon>Veillonellaceae</taxon>
        <taxon>Lucifera</taxon>
    </lineage>
</organism>
<dbReference type="SUPFAM" id="SSF51338">
    <property type="entry name" value="Composite domain of metallo-dependent hydrolases"/>
    <property type="match status" value="1"/>
</dbReference>
<evidence type="ECO:0000256" key="4">
    <source>
        <dbReference type="ARBA" id="ARBA00023211"/>
    </source>
</evidence>
<dbReference type="PANTHER" id="PTHR11113:SF2">
    <property type="entry name" value="ADENINE DEAMINASE"/>
    <property type="match status" value="1"/>
</dbReference>
<dbReference type="RefSeq" id="WP_122628380.1">
    <property type="nucleotide sequence ID" value="NZ_UPPP01000074.1"/>
</dbReference>
<evidence type="ECO:0000256" key="1">
    <source>
        <dbReference type="ARBA" id="ARBA00006773"/>
    </source>
</evidence>
<dbReference type="Gene3D" id="3.20.20.140">
    <property type="entry name" value="Metal-dependent hydrolases"/>
    <property type="match status" value="1"/>
</dbReference>
<dbReference type="Pfam" id="PF13382">
    <property type="entry name" value="Adenine_deam_C"/>
    <property type="match status" value="1"/>
</dbReference>
<comment type="catalytic activity">
    <reaction evidence="5 6">
        <text>adenine + H2O + H(+) = hypoxanthine + NH4(+)</text>
        <dbReference type="Rhea" id="RHEA:23688"/>
        <dbReference type="ChEBI" id="CHEBI:15377"/>
        <dbReference type="ChEBI" id="CHEBI:15378"/>
        <dbReference type="ChEBI" id="CHEBI:16708"/>
        <dbReference type="ChEBI" id="CHEBI:17368"/>
        <dbReference type="ChEBI" id="CHEBI:28938"/>
        <dbReference type="EC" id="3.5.4.2"/>
    </reaction>
</comment>
<sequence>MKAVEALIAVARGQTKADLVLKHAQVFNVFTGKFHRSDVAVCGGYIAGVGDYTGYEEINLERKYLTPGFIDGHVHIESSMVSPVEFARVVVPCGTTTAVIDPHEVANVAGAAGIRYMLDASEGLPLTVFMMLPSCVPASTMENSGARLLAEDLTQFIEHPRVLGLGELMDYGGVLKGDSIILDKLKLMPAKRVDGHAPGLAGKELAAYAAAGIKSDHECVTPAEARERLALGMYVMLREGSATRNLLDLLPVVDQYTTRHCLFVTDDRHPADLISLGHINHMVRLAVKAGCDLAHVLQMATINTAEYFQLKELGAIAPGYRADMLVFDDLSTWRPATVFKNGRVVAREGSPLFGGRKTAEQAIRDSLRLNMPSREKLKIPAHSEKALVIGLVPHQIITERLEIQAPIQDGGYIADPAVDLLKLAVFERHHHTGNVGSALVKGLGLRSGAIASTVAHDSHNLIVIGADDDDILLAAREIRRIQGGIAVVNQGRVLHSLPLPLAGLMSEQDVFTVEKELSLLRQLARDLGVKPEYDPFMTLAFLSLPVIPALKLTDLGLVDVAEFSLTPVSRN</sequence>
<keyword evidence="3 6" id="KW-0378">Hydrolase</keyword>
<protein>
    <recommendedName>
        <fullName evidence="2 6">Adenine deaminase</fullName>
        <shortName evidence="6">Adenase</shortName>
        <shortName evidence="6">Adenine aminase</shortName>
        <ecNumber evidence="2 6">3.5.4.2</ecNumber>
    </recommendedName>
</protein>
<evidence type="ECO:0000259" key="8">
    <source>
        <dbReference type="Pfam" id="PF13382"/>
    </source>
</evidence>
<dbReference type="Gene3D" id="2.30.40.10">
    <property type="entry name" value="Urease, subunit C, domain 1"/>
    <property type="match status" value="1"/>
</dbReference>
<dbReference type="InterPro" id="IPR026912">
    <property type="entry name" value="Adenine_deam_C"/>
</dbReference>
<dbReference type="AlphaFoldDB" id="A0A498R7H4"/>
<name>A0A498R7H4_9FIRM</name>
<reference evidence="9 10" key="1">
    <citation type="submission" date="2018-06" db="EMBL/GenBank/DDBJ databases">
        <authorList>
            <person name="Strepis N."/>
        </authorList>
    </citation>
    <scope>NUCLEOTIDE SEQUENCE [LARGE SCALE GENOMIC DNA]</scope>
    <source>
        <strain evidence="9">LUCI</strain>
    </source>
</reference>
<dbReference type="InterPro" id="IPR032466">
    <property type="entry name" value="Metal_Hydrolase"/>
</dbReference>
<gene>
    <name evidence="6" type="primary">ade</name>
    <name evidence="9" type="ORF">LUCI_2693</name>
</gene>
<feature type="domain" description="Amidohydrolase-related" evidence="7">
    <location>
        <begin position="64"/>
        <end position="345"/>
    </location>
</feature>
<dbReference type="InterPro" id="IPR006679">
    <property type="entry name" value="Adenine_deam"/>
</dbReference>
<evidence type="ECO:0000256" key="5">
    <source>
        <dbReference type="ARBA" id="ARBA00047720"/>
    </source>
</evidence>
<evidence type="ECO:0000256" key="3">
    <source>
        <dbReference type="ARBA" id="ARBA00022801"/>
    </source>
</evidence>
<dbReference type="PANTHER" id="PTHR11113">
    <property type="entry name" value="N-ACETYLGLUCOSAMINE-6-PHOSPHATE DEACETYLASE"/>
    <property type="match status" value="1"/>
</dbReference>
<dbReference type="Pfam" id="PF01979">
    <property type="entry name" value="Amidohydro_1"/>
    <property type="match status" value="1"/>
</dbReference>
<dbReference type="GO" id="GO:0000034">
    <property type="term" value="F:adenine deaminase activity"/>
    <property type="evidence" value="ECO:0007669"/>
    <property type="project" value="UniProtKB-UniRule"/>
</dbReference>
<dbReference type="SUPFAM" id="SSF51556">
    <property type="entry name" value="Metallo-dependent hydrolases"/>
    <property type="match status" value="1"/>
</dbReference>
<dbReference type="NCBIfam" id="TIGR01178">
    <property type="entry name" value="ade"/>
    <property type="match status" value="1"/>
</dbReference>
<evidence type="ECO:0000259" key="7">
    <source>
        <dbReference type="Pfam" id="PF01979"/>
    </source>
</evidence>
<dbReference type="GO" id="GO:0006146">
    <property type="term" value="P:adenine catabolic process"/>
    <property type="evidence" value="ECO:0007669"/>
    <property type="project" value="InterPro"/>
</dbReference>
<dbReference type="Proteomes" id="UP000277811">
    <property type="component" value="Unassembled WGS sequence"/>
</dbReference>
<comment type="cofactor">
    <cofactor evidence="6">
        <name>Mn(2+)</name>
        <dbReference type="ChEBI" id="CHEBI:29035"/>
    </cofactor>
</comment>